<dbReference type="EMBL" id="JARIHO010000003">
    <property type="protein sequence ID" value="KAJ7364578.1"/>
    <property type="molecule type" value="Genomic_DNA"/>
</dbReference>
<name>A0AAD7APZ3_9AGAR</name>
<reference evidence="2" key="1">
    <citation type="submission" date="2023-03" db="EMBL/GenBank/DDBJ databases">
        <title>Massive genome expansion in bonnet fungi (Mycena s.s.) driven by repeated elements and novel gene families across ecological guilds.</title>
        <authorList>
            <consortium name="Lawrence Berkeley National Laboratory"/>
            <person name="Harder C.B."/>
            <person name="Miyauchi S."/>
            <person name="Viragh M."/>
            <person name="Kuo A."/>
            <person name="Thoen E."/>
            <person name="Andreopoulos B."/>
            <person name="Lu D."/>
            <person name="Skrede I."/>
            <person name="Drula E."/>
            <person name="Henrissat B."/>
            <person name="Morin E."/>
            <person name="Kohler A."/>
            <person name="Barry K."/>
            <person name="LaButti K."/>
            <person name="Morin E."/>
            <person name="Salamov A."/>
            <person name="Lipzen A."/>
            <person name="Mereny Z."/>
            <person name="Hegedus B."/>
            <person name="Baldrian P."/>
            <person name="Stursova M."/>
            <person name="Weitz H."/>
            <person name="Taylor A."/>
            <person name="Grigoriev I.V."/>
            <person name="Nagy L.G."/>
            <person name="Martin F."/>
            <person name="Kauserud H."/>
        </authorList>
    </citation>
    <scope>NUCLEOTIDE SEQUENCE</scope>
    <source>
        <strain evidence="2">CBHHK002</strain>
    </source>
</reference>
<keyword evidence="3" id="KW-1185">Reference proteome</keyword>
<feature type="signal peptide" evidence="1">
    <location>
        <begin position="1"/>
        <end position="17"/>
    </location>
</feature>
<feature type="chain" id="PRO_5042195569" evidence="1">
    <location>
        <begin position="18"/>
        <end position="107"/>
    </location>
</feature>
<accession>A0AAD7APZ3</accession>
<gene>
    <name evidence="2" type="ORF">DFH08DRAFT_798905</name>
</gene>
<protein>
    <submittedName>
        <fullName evidence="2">Uncharacterized protein</fullName>
    </submittedName>
</protein>
<keyword evidence="1" id="KW-0732">Signal</keyword>
<evidence type="ECO:0000313" key="3">
    <source>
        <dbReference type="Proteomes" id="UP001218218"/>
    </source>
</evidence>
<evidence type="ECO:0000256" key="1">
    <source>
        <dbReference type="SAM" id="SignalP"/>
    </source>
</evidence>
<proteinExistence type="predicted"/>
<dbReference type="Gene3D" id="2.60.120.200">
    <property type="match status" value="1"/>
</dbReference>
<dbReference type="Pfam" id="PF26113">
    <property type="entry name" value="GH16_XgeA"/>
    <property type="match status" value="1"/>
</dbReference>
<sequence>MLISAIAIVTLVRLVVGATYQWTNNIVGLGFLSAFLFQAISDQTHGQVNYANVQTAASQNLTFASTNSFIVQADSKTVLNPNGPGRNSVRLQSNKRFTTAVTMFVLC</sequence>
<comment type="caution">
    <text evidence="2">The sequence shown here is derived from an EMBL/GenBank/DDBJ whole genome shotgun (WGS) entry which is preliminary data.</text>
</comment>
<organism evidence="2 3">
    <name type="scientific">Mycena albidolilacea</name>
    <dbReference type="NCBI Taxonomy" id="1033008"/>
    <lineage>
        <taxon>Eukaryota</taxon>
        <taxon>Fungi</taxon>
        <taxon>Dikarya</taxon>
        <taxon>Basidiomycota</taxon>
        <taxon>Agaricomycotina</taxon>
        <taxon>Agaricomycetes</taxon>
        <taxon>Agaricomycetidae</taxon>
        <taxon>Agaricales</taxon>
        <taxon>Marasmiineae</taxon>
        <taxon>Mycenaceae</taxon>
        <taxon>Mycena</taxon>
    </lineage>
</organism>
<dbReference type="AlphaFoldDB" id="A0AAD7APZ3"/>
<dbReference type="Proteomes" id="UP001218218">
    <property type="component" value="Unassembled WGS sequence"/>
</dbReference>
<evidence type="ECO:0000313" key="2">
    <source>
        <dbReference type="EMBL" id="KAJ7364578.1"/>
    </source>
</evidence>